<dbReference type="OrthoDB" id="8265023at2"/>
<evidence type="ECO:0000256" key="1">
    <source>
        <dbReference type="SAM" id="Phobius"/>
    </source>
</evidence>
<keyword evidence="1" id="KW-1133">Transmembrane helix</keyword>
<name>A0A1M5SZW7_9BRAD</name>
<feature type="transmembrane region" description="Helical" evidence="1">
    <location>
        <begin position="39"/>
        <end position="63"/>
    </location>
</feature>
<dbReference type="Proteomes" id="UP000190675">
    <property type="component" value="Chromosome I"/>
</dbReference>
<feature type="transmembrane region" description="Helical" evidence="1">
    <location>
        <begin position="102"/>
        <end position="124"/>
    </location>
</feature>
<gene>
    <name evidence="2" type="ORF">SAMN05444169_7477</name>
</gene>
<dbReference type="RefSeq" id="WP_079570619.1">
    <property type="nucleotide sequence ID" value="NZ_LT670818.1"/>
</dbReference>
<accession>A0A1M5SZW7</accession>
<dbReference type="EMBL" id="LT670818">
    <property type="protein sequence ID" value="SHH43910.1"/>
    <property type="molecule type" value="Genomic_DNA"/>
</dbReference>
<keyword evidence="1" id="KW-0472">Membrane</keyword>
<feature type="transmembrane region" description="Helical" evidence="1">
    <location>
        <begin position="69"/>
        <end position="90"/>
    </location>
</feature>
<evidence type="ECO:0000313" key="2">
    <source>
        <dbReference type="EMBL" id="SHH43910.1"/>
    </source>
</evidence>
<sequence>MNVPKNVLWFEVLLYLSLTLDALSVAFQDRTPSGEMTESMIMVATVMAGGMILLLVFLVWLAAQQRKNWPRWVLAAALVLSVISLVQVIGDSGVQLDSAIEVVSCALTAAGLYFSFTGDAVGWFNA</sequence>
<evidence type="ECO:0000313" key="3">
    <source>
        <dbReference type="Proteomes" id="UP000190675"/>
    </source>
</evidence>
<keyword evidence="1" id="KW-0812">Transmembrane</keyword>
<reference evidence="2 3" key="1">
    <citation type="submission" date="2016-11" db="EMBL/GenBank/DDBJ databases">
        <authorList>
            <person name="Jaros S."/>
            <person name="Januszkiewicz K."/>
            <person name="Wedrychowicz H."/>
        </authorList>
    </citation>
    <scope>NUCLEOTIDE SEQUENCE [LARGE SCALE GENOMIC DNA]</scope>
    <source>
        <strain evidence="2 3">GAS242</strain>
    </source>
</reference>
<feature type="transmembrane region" description="Helical" evidence="1">
    <location>
        <begin position="6"/>
        <end position="27"/>
    </location>
</feature>
<proteinExistence type="predicted"/>
<protein>
    <submittedName>
        <fullName evidence="2">Uncharacterized protein</fullName>
    </submittedName>
</protein>
<organism evidence="2 3">
    <name type="scientific">Bradyrhizobium erythrophlei</name>
    <dbReference type="NCBI Taxonomy" id="1437360"/>
    <lineage>
        <taxon>Bacteria</taxon>
        <taxon>Pseudomonadati</taxon>
        <taxon>Pseudomonadota</taxon>
        <taxon>Alphaproteobacteria</taxon>
        <taxon>Hyphomicrobiales</taxon>
        <taxon>Nitrobacteraceae</taxon>
        <taxon>Bradyrhizobium</taxon>
    </lineage>
</organism>
<dbReference type="AlphaFoldDB" id="A0A1M5SZW7"/>